<sequence>MSKGRYNYKLAESFAQERKTSKRISKKFTEYVKIFVDRKIKKSRSPELQAIVVRMILVWYVLKGYTSIFIMISKTGGYCGLI</sequence>
<proteinExistence type="predicted"/>
<dbReference type="KEGG" id="een:BBD30_10220"/>
<reference evidence="2 3" key="1">
    <citation type="submission" date="2016-07" db="EMBL/GenBank/DDBJ databases">
        <title>Revisiting the taxonomy of the Elizabethkingia Genus using Whole-Genome Sequencing, Optical Mapping, and MALDI-TOF, along with proposal of three novel Elizabethkingia species: Elizabethkingia bruuniana sp. nov., Elizabethkingia ursingii sp. nov., and Elizabethkingia occulta sp. nov.</title>
        <authorList>
            <person name="Nicholson A.C."/>
        </authorList>
    </citation>
    <scope>NUCLEOTIDE SEQUENCE [LARGE SCALE GENOMIC DNA]</scope>
    <source>
        <strain evidence="2 3">F3201</strain>
    </source>
</reference>
<evidence type="ECO:0000313" key="2">
    <source>
        <dbReference type="EMBL" id="AQX00693.1"/>
    </source>
</evidence>
<dbReference type="AlphaFoldDB" id="A0AAU8V7M9"/>
<accession>A0AAU8V7M9</accession>
<evidence type="ECO:0000256" key="1">
    <source>
        <dbReference type="SAM" id="Phobius"/>
    </source>
</evidence>
<keyword evidence="1" id="KW-1133">Transmembrane helix</keyword>
<organism evidence="2 3">
    <name type="scientific">Elizabethkingia anophelis</name>
    <dbReference type="NCBI Taxonomy" id="1117645"/>
    <lineage>
        <taxon>Bacteria</taxon>
        <taxon>Pseudomonadati</taxon>
        <taxon>Bacteroidota</taxon>
        <taxon>Flavobacteriia</taxon>
        <taxon>Flavobacteriales</taxon>
        <taxon>Weeksellaceae</taxon>
        <taxon>Elizabethkingia</taxon>
    </lineage>
</organism>
<protein>
    <submittedName>
        <fullName evidence="2">Uncharacterized protein</fullName>
    </submittedName>
</protein>
<keyword evidence="1" id="KW-0472">Membrane</keyword>
<keyword evidence="1" id="KW-0812">Transmembrane</keyword>
<dbReference type="EMBL" id="CP016374">
    <property type="protein sequence ID" value="AQX00693.1"/>
    <property type="molecule type" value="Genomic_DNA"/>
</dbReference>
<feature type="transmembrane region" description="Helical" evidence="1">
    <location>
        <begin position="51"/>
        <end position="72"/>
    </location>
</feature>
<name>A0AAU8V7M9_9FLAO</name>
<gene>
    <name evidence="2" type="ORF">BBD32_04050</name>
</gene>
<dbReference type="RefSeq" id="WP_078395431.1">
    <property type="nucleotide sequence ID" value="NZ_MAHU01000003.1"/>
</dbReference>
<dbReference type="Proteomes" id="UP000190848">
    <property type="component" value="Chromosome"/>
</dbReference>
<evidence type="ECO:0000313" key="3">
    <source>
        <dbReference type="Proteomes" id="UP000190848"/>
    </source>
</evidence>